<keyword evidence="3" id="KW-0223">Dioxygenase</keyword>
<dbReference type="PANTHER" id="PTHR48081:SF33">
    <property type="entry name" value="KYNURENINE FORMAMIDASE"/>
    <property type="match status" value="1"/>
</dbReference>
<dbReference type="Pfam" id="PF20434">
    <property type="entry name" value="BD-FAE"/>
    <property type="match status" value="1"/>
</dbReference>
<evidence type="ECO:0000256" key="1">
    <source>
        <dbReference type="ARBA" id="ARBA00022801"/>
    </source>
</evidence>
<protein>
    <submittedName>
        <fullName evidence="3">Tryptophan 2,3-dioxygenase</fullName>
        <ecNumber evidence="3">1.13.11.11</ecNumber>
    </submittedName>
</protein>
<accession>A0A841C4T2</accession>
<keyword evidence="3" id="KW-0560">Oxidoreductase</keyword>
<evidence type="ECO:0000313" key="3">
    <source>
        <dbReference type="EMBL" id="MBB5873970.1"/>
    </source>
</evidence>
<dbReference type="InterPro" id="IPR049492">
    <property type="entry name" value="BD-FAE-like_dom"/>
</dbReference>
<dbReference type="EC" id="1.13.11.11" evidence="3"/>
<name>A0A841C4T2_9ACTN</name>
<gene>
    <name evidence="3" type="ORF">F4553_007404</name>
</gene>
<dbReference type="RefSeq" id="WP_221470622.1">
    <property type="nucleotide sequence ID" value="NZ_JACHMN010000003.1"/>
</dbReference>
<evidence type="ECO:0000313" key="4">
    <source>
        <dbReference type="Proteomes" id="UP000587527"/>
    </source>
</evidence>
<dbReference type="InterPro" id="IPR029058">
    <property type="entry name" value="AB_hydrolase_fold"/>
</dbReference>
<reference evidence="3 4" key="1">
    <citation type="submission" date="2020-08" db="EMBL/GenBank/DDBJ databases">
        <title>Sequencing the genomes of 1000 actinobacteria strains.</title>
        <authorList>
            <person name="Klenk H.-P."/>
        </authorList>
    </citation>
    <scope>NUCLEOTIDE SEQUENCE [LARGE SCALE GENOMIC DNA]</scope>
    <source>
        <strain evidence="3 4">DSM 45362</strain>
    </source>
</reference>
<proteinExistence type="predicted"/>
<sequence length="267" mass="28289">MIVQSEEDAAFAHAPVPPQETVRYGPHQDQVVDLYHAGDSGAPIAILLHGGFWKQEYDRSHLTPFAAHLADRGVTAALAEYRRVGVDGAGGWPRTFDDVAAAVDTVVDLAGDRPVVLFGHSAGGHLALWSAARHQLPADAPGHRSGPLPLRRVVALAPVADLVSHLRRVPSHATIVGLLGGVQDGAANLAYADPLTLLREHGSTGLPTVLLHGALDREVPPEQSEVYAAADDTVRLRILPGIGHYAPIDPDTAACELLVAELRQTEV</sequence>
<evidence type="ECO:0000259" key="2">
    <source>
        <dbReference type="Pfam" id="PF20434"/>
    </source>
</evidence>
<dbReference type="GO" id="GO:0004833">
    <property type="term" value="F:L-tryptophan 2,3-dioxygenase activity"/>
    <property type="evidence" value="ECO:0007669"/>
    <property type="project" value="UniProtKB-EC"/>
</dbReference>
<dbReference type="GO" id="GO:0016787">
    <property type="term" value="F:hydrolase activity"/>
    <property type="evidence" value="ECO:0007669"/>
    <property type="project" value="UniProtKB-KW"/>
</dbReference>
<dbReference type="Proteomes" id="UP000587527">
    <property type="component" value="Unassembled WGS sequence"/>
</dbReference>
<dbReference type="PANTHER" id="PTHR48081">
    <property type="entry name" value="AB HYDROLASE SUPERFAMILY PROTEIN C4A8.06C"/>
    <property type="match status" value="1"/>
</dbReference>
<keyword evidence="1" id="KW-0378">Hydrolase</keyword>
<dbReference type="AlphaFoldDB" id="A0A841C4T2"/>
<comment type="caution">
    <text evidence="3">The sequence shown here is derived from an EMBL/GenBank/DDBJ whole genome shotgun (WGS) entry which is preliminary data.</text>
</comment>
<dbReference type="EMBL" id="JACHMN010000003">
    <property type="protein sequence ID" value="MBB5873970.1"/>
    <property type="molecule type" value="Genomic_DNA"/>
</dbReference>
<keyword evidence="4" id="KW-1185">Reference proteome</keyword>
<organism evidence="3 4">
    <name type="scientific">Allocatelliglobosispora scoriae</name>
    <dbReference type="NCBI Taxonomy" id="643052"/>
    <lineage>
        <taxon>Bacteria</taxon>
        <taxon>Bacillati</taxon>
        <taxon>Actinomycetota</taxon>
        <taxon>Actinomycetes</taxon>
        <taxon>Micromonosporales</taxon>
        <taxon>Micromonosporaceae</taxon>
        <taxon>Allocatelliglobosispora</taxon>
    </lineage>
</organism>
<feature type="domain" description="BD-FAE-like" evidence="2">
    <location>
        <begin position="39"/>
        <end position="227"/>
    </location>
</feature>
<dbReference type="InterPro" id="IPR050300">
    <property type="entry name" value="GDXG_lipolytic_enzyme"/>
</dbReference>
<dbReference type="SUPFAM" id="SSF53474">
    <property type="entry name" value="alpha/beta-Hydrolases"/>
    <property type="match status" value="1"/>
</dbReference>
<dbReference type="Gene3D" id="3.40.50.1820">
    <property type="entry name" value="alpha/beta hydrolase"/>
    <property type="match status" value="1"/>
</dbReference>